<dbReference type="SMART" id="SM00491">
    <property type="entry name" value="HELICc2"/>
    <property type="match status" value="1"/>
</dbReference>
<dbReference type="PANTHER" id="PTHR11472">
    <property type="entry name" value="DNA REPAIR DEAD HELICASE RAD3/XP-D SUBFAMILY MEMBER"/>
    <property type="match status" value="1"/>
</dbReference>
<protein>
    <recommendedName>
        <fullName evidence="2">ATP-dependent helicase C-terminal domain-containing protein</fullName>
    </recommendedName>
</protein>
<feature type="compositionally biased region" description="Polar residues" evidence="1">
    <location>
        <begin position="204"/>
        <end position="238"/>
    </location>
</feature>
<name>A0A0B7AIJ1_9EUPU</name>
<dbReference type="GO" id="GO:0016818">
    <property type="term" value="F:hydrolase activity, acting on acid anhydrides, in phosphorus-containing anhydrides"/>
    <property type="evidence" value="ECO:0007669"/>
    <property type="project" value="InterPro"/>
</dbReference>
<evidence type="ECO:0000313" key="3">
    <source>
        <dbReference type="EMBL" id="CEK79745.1"/>
    </source>
</evidence>
<dbReference type="GO" id="GO:1990918">
    <property type="term" value="P:double-strand break repair involved in meiotic recombination"/>
    <property type="evidence" value="ECO:0007669"/>
    <property type="project" value="TreeGrafter"/>
</dbReference>
<accession>A0A0B7AIJ1</accession>
<dbReference type="Pfam" id="PF13307">
    <property type="entry name" value="Helicase_C_2"/>
    <property type="match status" value="1"/>
</dbReference>
<dbReference type="InterPro" id="IPR027417">
    <property type="entry name" value="P-loop_NTPase"/>
</dbReference>
<dbReference type="Gene3D" id="3.40.50.300">
    <property type="entry name" value="P-loop containing nucleotide triphosphate hydrolases"/>
    <property type="match status" value="1"/>
</dbReference>
<feature type="compositionally biased region" description="Polar residues" evidence="1">
    <location>
        <begin position="249"/>
        <end position="293"/>
    </location>
</feature>
<dbReference type="EMBL" id="HACG01032880">
    <property type="protein sequence ID" value="CEK79745.1"/>
    <property type="molecule type" value="Transcribed_RNA"/>
</dbReference>
<dbReference type="GO" id="GO:0003676">
    <property type="term" value="F:nucleic acid binding"/>
    <property type="evidence" value="ECO:0007669"/>
    <property type="project" value="InterPro"/>
</dbReference>
<dbReference type="PANTHER" id="PTHR11472:SF47">
    <property type="entry name" value="FANCONI ANEMIA GROUP J PROTEIN"/>
    <property type="match status" value="1"/>
</dbReference>
<dbReference type="InterPro" id="IPR045028">
    <property type="entry name" value="DinG/Rad3-like"/>
</dbReference>
<evidence type="ECO:0000256" key="1">
    <source>
        <dbReference type="SAM" id="MobiDB-lite"/>
    </source>
</evidence>
<dbReference type="AlphaFoldDB" id="A0A0B7AIJ1"/>
<feature type="region of interest" description="Disordered" evidence="1">
    <location>
        <begin position="202"/>
        <end position="293"/>
    </location>
</feature>
<dbReference type="CDD" id="cd18788">
    <property type="entry name" value="SF2_C_XPD"/>
    <property type="match status" value="1"/>
</dbReference>
<dbReference type="InterPro" id="IPR006555">
    <property type="entry name" value="ATP-dep_Helicase_C"/>
</dbReference>
<feature type="non-terminal residue" evidence="3">
    <location>
        <position position="1"/>
    </location>
</feature>
<evidence type="ECO:0000259" key="2">
    <source>
        <dbReference type="SMART" id="SM00491"/>
    </source>
</evidence>
<sequence>DTDGAVFFAVCRGKVSEGLDFADNFARAVITVGVPYPNFKDVQVELKRKYNDQHHQTRGLLPGHEWYEVQAFRALNQALGRCIRHRHDWGALMIVDDRFVKSSYKYCKNLSKWVRNKVQIFQDFGVAMESLSKFTAGQLTLMDKNDSLESPLNNDQDTQIKISNGATACDVKTPDINYNHVTKTQQAFPIFNMSVPWRTKPVAHNTSSDLKTMSSSELHPHQGSNSPGLSARSFTRGWNTGLVGGRSPSMATQSSRKGQPANQRLQTAVGSGNTTGCSNAGFSIRSPSLATLT</sequence>
<reference evidence="3" key="1">
    <citation type="submission" date="2014-12" db="EMBL/GenBank/DDBJ databases">
        <title>Insight into the proteome of Arion vulgaris.</title>
        <authorList>
            <person name="Aradska J."/>
            <person name="Bulat T."/>
            <person name="Smidak R."/>
            <person name="Sarate P."/>
            <person name="Gangsoo J."/>
            <person name="Sialana F."/>
            <person name="Bilban M."/>
            <person name="Lubec G."/>
        </authorList>
    </citation>
    <scope>NUCLEOTIDE SEQUENCE</scope>
    <source>
        <tissue evidence="3">Skin</tissue>
    </source>
</reference>
<dbReference type="GO" id="GO:0005524">
    <property type="term" value="F:ATP binding"/>
    <property type="evidence" value="ECO:0007669"/>
    <property type="project" value="InterPro"/>
</dbReference>
<proteinExistence type="predicted"/>
<feature type="non-terminal residue" evidence="3">
    <location>
        <position position="293"/>
    </location>
</feature>
<feature type="domain" description="ATP-dependent helicase C-terminal" evidence="2">
    <location>
        <begin position="1"/>
        <end position="101"/>
    </location>
</feature>
<dbReference type="GO" id="GO:0005634">
    <property type="term" value="C:nucleus"/>
    <property type="evidence" value="ECO:0007669"/>
    <property type="project" value="TreeGrafter"/>
</dbReference>
<dbReference type="GO" id="GO:0006289">
    <property type="term" value="P:nucleotide-excision repair"/>
    <property type="evidence" value="ECO:0007669"/>
    <property type="project" value="TreeGrafter"/>
</dbReference>
<gene>
    <name evidence="3" type="primary">ORF117159</name>
</gene>
<organism evidence="3">
    <name type="scientific">Arion vulgaris</name>
    <dbReference type="NCBI Taxonomy" id="1028688"/>
    <lineage>
        <taxon>Eukaryota</taxon>
        <taxon>Metazoa</taxon>
        <taxon>Spiralia</taxon>
        <taxon>Lophotrochozoa</taxon>
        <taxon>Mollusca</taxon>
        <taxon>Gastropoda</taxon>
        <taxon>Heterobranchia</taxon>
        <taxon>Euthyneura</taxon>
        <taxon>Panpulmonata</taxon>
        <taxon>Eupulmonata</taxon>
        <taxon>Stylommatophora</taxon>
        <taxon>Helicina</taxon>
        <taxon>Arionoidea</taxon>
        <taxon>Arionidae</taxon>
        <taxon>Arion</taxon>
    </lineage>
</organism>
<dbReference type="GO" id="GO:0003678">
    <property type="term" value="F:DNA helicase activity"/>
    <property type="evidence" value="ECO:0007669"/>
    <property type="project" value="TreeGrafter"/>
</dbReference>